<name>A0A6A5RYI4_9PLEO</name>
<dbReference type="Proteomes" id="UP000800082">
    <property type="component" value="Unassembled WGS sequence"/>
</dbReference>
<proteinExistence type="predicted"/>
<feature type="region of interest" description="Disordered" evidence="1">
    <location>
        <begin position="62"/>
        <end position="81"/>
    </location>
</feature>
<evidence type="ECO:0000313" key="2">
    <source>
        <dbReference type="EMBL" id="KAF1933535.1"/>
    </source>
</evidence>
<gene>
    <name evidence="2" type="ORF">M421DRAFT_415878</name>
</gene>
<evidence type="ECO:0000256" key="1">
    <source>
        <dbReference type="SAM" id="MobiDB-lite"/>
    </source>
</evidence>
<dbReference type="EMBL" id="ML978957">
    <property type="protein sequence ID" value="KAF1933535.1"/>
    <property type="molecule type" value="Genomic_DNA"/>
</dbReference>
<protein>
    <submittedName>
        <fullName evidence="2">Uncharacterized protein</fullName>
    </submittedName>
</protein>
<feature type="non-terminal residue" evidence="2">
    <location>
        <position position="1"/>
    </location>
</feature>
<sequence>REREKEERERVRAENAEEAAERKAQRERDEQARDAQKASVAPRKKQNCGAVAAQRGVVAAEPPAAPCTHTTRSGRTATLYN</sequence>
<feature type="region of interest" description="Disordered" evidence="1">
    <location>
        <begin position="1"/>
        <end position="49"/>
    </location>
</feature>
<evidence type="ECO:0000313" key="3">
    <source>
        <dbReference type="Proteomes" id="UP000800082"/>
    </source>
</evidence>
<reference evidence="2" key="1">
    <citation type="journal article" date="2020" name="Stud. Mycol.">
        <title>101 Dothideomycetes genomes: a test case for predicting lifestyles and emergence of pathogens.</title>
        <authorList>
            <person name="Haridas S."/>
            <person name="Albert R."/>
            <person name="Binder M."/>
            <person name="Bloem J."/>
            <person name="Labutti K."/>
            <person name="Salamov A."/>
            <person name="Andreopoulos B."/>
            <person name="Baker S."/>
            <person name="Barry K."/>
            <person name="Bills G."/>
            <person name="Bluhm B."/>
            <person name="Cannon C."/>
            <person name="Castanera R."/>
            <person name="Culley D."/>
            <person name="Daum C."/>
            <person name="Ezra D."/>
            <person name="Gonzalez J."/>
            <person name="Henrissat B."/>
            <person name="Kuo A."/>
            <person name="Liang C."/>
            <person name="Lipzen A."/>
            <person name="Lutzoni F."/>
            <person name="Magnuson J."/>
            <person name="Mondo S."/>
            <person name="Nolan M."/>
            <person name="Ohm R."/>
            <person name="Pangilinan J."/>
            <person name="Park H.-J."/>
            <person name="Ramirez L."/>
            <person name="Alfaro M."/>
            <person name="Sun H."/>
            <person name="Tritt A."/>
            <person name="Yoshinaga Y."/>
            <person name="Zwiers L.-H."/>
            <person name="Turgeon B."/>
            <person name="Goodwin S."/>
            <person name="Spatafora J."/>
            <person name="Crous P."/>
            <person name="Grigoriev I."/>
        </authorList>
    </citation>
    <scope>NUCLEOTIDE SEQUENCE</scope>
    <source>
        <strain evidence="2">CBS 183.55</strain>
    </source>
</reference>
<feature type="compositionally biased region" description="Polar residues" evidence="1">
    <location>
        <begin position="68"/>
        <end position="81"/>
    </location>
</feature>
<accession>A0A6A5RYI4</accession>
<dbReference type="AlphaFoldDB" id="A0A6A5RYI4"/>
<dbReference type="GeneID" id="54348533"/>
<dbReference type="RefSeq" id="XP_033453783.1">
    <property type="nucleotide sequence ID" value="XM_033590865.1"/>
</dbReference>
<organism evidence="2 3">
    <name type="scientific">Didymella exigua CBS 183.55</name>
    <dbReference type="NCBI Taxonomy" id="1150837"/>
    <lineage>
        <taxon>Eukaryota</taxon>
        <taxon>Fungi</taxon>
        <taxon>Dikarya</taxon>
        <taxon>Ascomycota</taxon>
        <taxon>Pezizomycotina</taxon>
        <taxon>Dothideomycetes</taxon>
        <taxon>Pleosporomycetidae</taxon>
        <taxon>Pleosporales</taxon>
        <taxon>Pleosporineae</taxon>
        <taxon>Didymellaceae</taxon>
        <taxon>Didymella</taxon>
    </lineage>
</organism>
<keyword evidence="3" id="KW-1185">Reference proteome</keyword>
<feature type="compositionally biased region" description="Basic and acidic residues" evidence="1">
    <location>
        <begin position="1"/>
        <end position="36"/>
    </location>
</feature>